<accession>A0A1R3HKY9</accession>
<dbReference type="AlphaFoldDB" id="A0A1R3HKY9"/>
<dbReference type="EMBL" id="AWUE01019905">
    <property type="protein sequence ID" value="OMO71035.1"/>
    <property type="molecule type" value="Genomic_DNA"/>
</dbReference>
<evidence type="ECO:0000313" key="3">
    <source>
        <dbReference type="EMBL" id="OMO71035.1"/>
    </source>
</evidence>
<organism evidence="3 4">
    <name type="scientific">Corchorus olitorius</name>
    <dbReference type="NCBI Taxonomy" id="93759"/>
    <lineage>
        <taxon>Eukaryota</taxon>
        <taxon>Viridiplantae</taxon>
        <taxon>Streptophyta</taxon>
        <taxon>Embryophyta</taxon>
        <taxon>Tracheophyta</taxon>
        <taxon>Spermatophyta</taxon>
        <taxon>Magnoliopsida</taxon>
        <taxon>eudicotyledons</taxon>
        <taxon>Gunneridae</taxon>
        <taxon>Pentapetalae</taxon>
        <taxon>rosids</taxon>
        <taxon>malvids</taxon>
        <taxon>Malvales</taxon>
        <taxon>Malvaceae</taxon>
        <taxon>Grewioideae</taxon>
        <taxon>Apeibeae</taxon>
        <taxon>Corchorus</taxon>
    </lineage>
</organism>
<evidence type="ECO:0000256" key="1">
    <source>
        <dbReference type="SAM" id="MobiDB-lite"/>
    </source>
</evidence>
<dbReference type="Proteomes" id="UP000187203">
    <property type="component" value="Unassembled WGS sequence"/>
</dbReference>
<keyword evidence="4" id="KW-1185">Reference proteome</keyword>
<keyword evidence="2" id="KW-0812">Transmembrane</keyword>
<keyword evidence="2" id="KW-1133">Transmembrane helix</keyword>
<comment type="caution">
    <text evidence="3">The sequence shown here is derived from an EMBL/GenBank/DDBJ whole genome shotgun (WGS) entry which is preliminary data.</text>
</comment>
<evidence type="ECO:0000313" key="4">
    <source>
        <dbReference type="Proteomes" id="UP000187203"/>
    </source>
</evidence>
<protein>
    <submittedName>
        <fullName evidence="3">Uncharacterized protein</fullName>
    </submittedName>
</protein>
<feature type="region of interest" description="Disordered" evidence="1">
    <location>
        <begin position="68"/>
        <end position="92"/>
    </location>
</feature>
<feature type="compositionally biased region" description="Polar residues" evidence="1">
    <location>
        <begin position="68"/>
        <end position="77"/>
    </location>
</feature>
<reference evidence="4" key="1">
    <citation type="submission" date="2013-09" db="EMBL/GenBank/DDBJ databases">
        <title>Corchorus olitorius genome sequencing.</title>
        <authorList>
            <person name="Alam M."/>
            <person name="Haque M.S."/>
            <person name="Islam M.S."/>
            <person name="Emdad E.M."/>
            <person name="Islam M.M."/>
            <person name="Ahmed B."/>
            <person name="Halim A."/>
            <person name="Hossen Q.M.M."/>
            <person name="Hossain M.Z."/>
            <person name="Ahmed R."/>
            <person name="Khan M.M."/>
            <person name="Islam R."/>
            <person name="Rashid M.M."/>
            <person name="Khan S.A."/>
            <person name="Rahman M.S."/>
            <person name="Alam M."/>
            <person name="Yahiya A.S."/>
            <person name="Khan M.S."/>
            <person name="Azam M.S."/>
            <person name="Haque T."/>
            <person name="Lashkar M.Z.H."/>
            <person name="Akhand A.I."/>
            <person name="Morshed G."/>
            <person name="Roy S."/>
            <person name="Uddin K.S."/>
            <person name="Rabeya T."/>
            <person name="Hossain A.S."/>
            <person name="Chowdhury A."/>
            <person name="Snigdha A.R."/>
            <person name="Mortoza M.S."/>
            <person name="Matin S.A."/>
            <person name="Hoque S.M.E."/>
            <person name="Islam M.K."/>
            <person name="Roy D.K."/>
            <person name="Haider R."/>
            <person name="Moosa M.M."/>
            <person name="Elias S.M."/>
            <person name="Hasan A.M."/>
            <person name="Jahan S."/>
            <person name="Shafiuddin M."/>
            <person name="Mahmood N."/>
            <person name="Shommy N.S."/>
        </authorList>
    </citation>
    <scope>NUCLEOTIDE SEQUENCE [LARGE SCALE GENOMIC DNA]</scope>
    <source>
        <strain evidence="4">cv. O-4</strain>
    </source>
</reference>
<keyword evidence="2" id="KW-0472">Membrane</keyword>
<proteinExistence type="predicted"/>
<gene>
    <name evidence="3" type="ORF">COLO4_28404</name>
</gene>
<feature type="transmembrane region" description="Helical" evidence="2">
    <location>
        <begin position="148"/>
        <end position="166"/>
    </location>
</feature>
<sequence>MPTLLDALSLNPASVSQDQAHNYTDLAFTKPRFPFLISDCSCPMRLDFEYVILHPSLYQTPLTILRSEPSTTENTKPVNPKPSNPGAANPNSNKPSYSPLLALSMNLHFKRGEKKLESQRDRCLHWWNELLTWDDKAQGNGMLAKSHLQLLLINIEMVMIFYWLLYEKFG</sequence>
<evidence type="ECO:0000256" key="2">
    <source>
        <dbReference type="SAM" id="Phobius"/>
    </source>
</evidence>
<name>A0A1R3HKY9_9ROSI</name>